<proteinExistence type="predicted"/>
<dbReference type="GO" id="GO:0006367">
    <property type="term" value="P:transcription initiation at RNA polymerase II promoter"/>
    <property type="evidence" value="ECO:0000318"/>
    <property type="project" value="GO_Central"/>
</dbReference>
<dbReference type="SUPFAM" id="SSF47954">
    <property type="entry name" value="Cyclin-like"/>
    <property type="match status" value="1"/>
</dbReference>
<dbReference type="EMBL" id="DS114207">
    <property type="protein sequence ID" value="EAX89354.1"/>
    <property type="molecule type" value="Genomic_DNA"/>
</dbReference>
<dbReference type="FunFam" id="1.10.472.10:FF:000297">
    <property type="entry name" value="Cyclin, N-terminal domain containing protein"/>
    <property type="match status" value="1"/>
</dbReference>
<reference evidence="2" key="1">
    <citation type="submission" date="2006-10" db="EMBL/GenBank/DDBJ databases">
        <authorList>
            <person name="Amadeo P."/>
            <person name="Zhao Q."/>
            <person name="Wortman J."/>
            <person name="Fraser-Liggett C."/>
            <person name="Carlton J."/>
        </authorList>
    </citation>
    <scope>NUCLEOTIDE SEQUENCE</scope>
    <source>
        <strain evidence="2">G3</strain>
    </source>
</reference>
<feature type="region of interest" description="Disordered" evidence="1">
    <location>
        <begin position="245"/>
        <end position="267"/>
    </location>
</feature>
<reference evidence="2" key="2">
    <citation type="journal article" date="2007" name="Science">
        <title>Draft genome sequence of the sexually transmitted pathogen Trichomonas vaginalis.</title>
        <authorList>
            <person name="Carlton J.M."/>
            <person name="Hirt R.P."/>
            <person name="Silva J.C."/>
            <person name="Delcher A.L."/>
            <person name="Schatz M."/>
            <person name="Zhao Q."/>
            <person name="Wortman J.R."/>
            <person name="Bidwell S.L."/>
            <person name="Alsmark U.C.M."/>
            <person name="Besteiro S."/>
            <person name="Sicheritz-Ponten T."/>
            <person name="Noel C.J."/>
            <person name="Dacks J.B."/>
            <person name="Foster P.G."/>
            <person name="Simillion C."/>
            <person name="Van de Peer Y."/>
            <person name="Miranda-Saavedra D."/>
            <person name="Barton G.J."/>
            <person name="Westrop G.D."/>
            <person name="Mueller S."/>
            <person name="Dessi D."/>
            <person name="Fiori P.L."/>
            <person name="Ren Q."/>
            <person name="Paulsen I."/>
            <person name="Zhang H."/>
            <person name="Bastida-Corcuera F.D."/>
            <person name="Simoes-Barbosa A."/>
            <person name="Brown M.T."/>
            <person name="Hayes R.D."/>
            <person name="Mukherjee M."/>
            <person name="Okumura C.Y."/>
            <person name="Schneider R."/>
            <person name="Smith A.J."/>
            <person name="Vanacova S."/>
            <person name="Villalvazo M."/>
            <person name="Haas B.J."/>
            <person name="Pertea M."/>
            <person name="Feldblyum T.V."/>
            <person name="Utterback T.R."/>
            <person name="Shu C.L."/>
            <person name="Osoegawa K."/>
            <person name="de Jong P.J."/>
            <person name="Hrdy I."/>
            <person name="Horvathova L."/>
            <person name="Zubacova Z."/>
            <person name="Dolezal P."/>
            <person name="Malik S.B."/>
            <person name="Logsdon J.M. Jr."/>
            <person name="Henze K."/>
            <person name="Gupta A."/>
            <person name="Wang C.C."/>
            <person name="Dunne R.L."/>
            <person name="Upcroft J.A."/>
            <person name="Upcroft P."/>
            <person name="White O."/>
            <person name="Salzberg S.L."/>
            <person name="Tang P."/>
            <person name="Chiu C.-H."/>
            <person name="Lee Y.-S."/>
            <person name="Embley T.M."/>
            <person name="Coombs G.H."/>
            <person name="Mottram J.C."/>
            <person name="Tachezy J."/>
            <person name="Fraser-Liggett C.M."/>
            <person name="Johnson P.J."/>
        </authorList>
    </citation>
    <scope>NUCLEOTIDE SEQUENCE [LARGE SCALE GENOMIC DNA]</scope>
    <source>
        <strain evidence="2">G3</strain>
    </source>
</reference>
<keyword evidence="3" id="KW-1185">Reference proteome</keyword>
<dbReference type="OrthoDB" id="10264655at2759"/>
<dbReference type="VEuPathDB" id="TrichDB:TVAG_144020"/>
<organism evidence="2 3">
    <name type="scientific">Trichomonas vaginalis (strain ATCC PRA-98 / G3)</name>
    <dbReference type="NCBI Taxonomy" id="412133"/>
    <lineage>
        <taxon>Eukaryota</taxon>
        <taxon>Metamonada</taxon>
        <taxon>Parabasalia</taxon>
        <taxon>Trichomonadida</taxon>
        <taxon>Trichomonadidae</taxon>
        <taxon>Trichomonas</taxon>
    </lineage>
</organism>
<protein>
    <recommendedName>
        <fullName evidence="4">Cyclin, N-terminal domain containing protein</fullName>
    </recommendedName>
</protein>
<dbReference type="STRING" id="5722.A2G0F7"/>
<dbReference type="GO" id="GO:0016538">
    <property type="term" value="F:cyclin-dependent protein serine/threonine kinase regulator activity"/>
    <property type="evidence" value="ECO:0000318"/>
    <property type="project" value="GO_Central"/>
</dbReference>
<name>A2G0F7_TRIV3</name>
<feature type="compositionally biased region" description="Polar residues" evidence="1">
    <location>
        <begin position="253"/>
        <end position="267"/>
    </location>
</feature>
<dbReference type="RefSeq" id="XP_001302284.1">
    <property type="nucleotide sequence ID" value="XM_001302283.1"/>
</dbReference>
<evidence type="ECO:0000313" key="2">
    <source>
        <dbReference type="EMBL" id="EAX89354.1"/>
    </source>
</evidence>
<dbReference type="KEGG" id="tva:4747022"/>
<gene>
    <name evidence="2" type="ORF">TVAG_144020</name>
</gene>
<evidence type="ECO:0000313" key="3">
    <source>
        <dbReference type="Proteomes" id="UP000001542"/>
    </source>
</evidence>
<dbReference type="GO" id="GO:0070985">
    <property type="term" value="C:transcription factor TFIIK complex"/>
    <property type="evidence" value="ECO:0000318"/>
    <property type="project" value="GO_Central"/>
</dbReference>
<dbReference type="InterPro" id="IPR036915">
    <property type="entry name" value="Cyclin-like_sf"/>
</dbReference>
<dbReference type="InParanoid" id="A2G0F7"/>
<dbReference type="FunCoup" id="A2G0F7">
    <property type="interactions" value="575"/>
</dbReference>
<dbReference type="SMR" id="A2G0F7"/>
<dbReference type="Proteomes" id="UP000001542">
    <property type="component" value="Unassembled WGS sequence"/>
</dbReference>
<dbReference type="Gene3D" id="1.10.472.10">
    <property type="entry name" value="Cyclin-like"/>
    <property type="match status" value="1"/>
</dbReference>
<accession>A2G0F7</accession>
<dbReference type="GO" id="GO:0005634">
    <property type="term" value="C:nucleus"/>
    <property type="evidence" value="ECO:0000318"/>
    <property type="project" value="GO_Central"/>
</dbReference>
<evidence type="ECO:0008006" key="4">
    <source>
        <dbReference type="Google" id="ProtNLM"/>
    </source>
</evidence>
<evidence type="ECO:0000256" key="1">
    <source>
        <dbReference type="SAM" id="MobiDB-lite"/>
    </source>
</evidence>
<dbReference type="VEuPathDB" id="TrichDB:TVAGG3_0874680"/>
<dbReference type="CDD" id="cd00043">
    <property type="entry name" value="CYCLIN_SF"/>
    <property type="match status" value="1"/>
</dbReference>
<dbReference type="AlphaFoldDB" id="A2G0F7"/>
<sequence>MSAGPPNPNDFSVIKTTWSDDQRRTVWTLISKSRINLKLELSPIIATAFIMLQNYFKNTDECPYRLFILMTAALFTSCKSQNSYRPMQMIYDELSRICRSAPSTIIRSLVGPDTLGAEGQMPQEHLEQITHAELDLLKAIDFNVHFELPFTHFERWKSNLQSHIPNENFIRICNGVIVDICLVLCSKFYLDLPPEVAAAAATKDSIGEENLSPETCQWIEEVLLKYGHEPFDLAMRSITMEKQKTFQRRPSAATGSSPRPTIPTVNM</sequence>